<feature type="region of interest" description="Disordered" evidence="1">
    <location>
        <begin position="50"/>
        <end position="78"/>
    </location>
</feature>
<dbReference type="EMBL" id="BAAAZN010000001">
    <property type="protein sequence ID" value="GAA3528688.1"/>
    <property type="molecule type" value="Genomic_DNA"/>
</dbReference>
<accession>A0ABP6V8A3</accession>
<name>A0ABP6V8A3_9PSEU</name>
<gene>
    <name evidence="2" type="ORF">GCM10022222_09670</name>
</gene>
<keyword evidence="3" id="KW-1185">Reference proteome</keyword>
<evidence type="ECO:0000313" key="2">
    <source>
        <dbReference type="EMBL" id="GAA3528688.1"/>
    </source>
</evidence>
<dbReference type="Proteomes" id="UP001500689">
    <property type="component" value="Unassembled WGS sequence"/>
</dbReference>
<protein>
    <submittedName>
        <fullName evidence="2">Uncharacterized protein</fullName>
    </submittedName>
</protein>
<sequence length="78" mass="8360">MGSYGAGAGSYPPEVMHRFLPRSISATAARIRLLQSHGVSSRDVTRLRAALTGGRGRDHVVARSRPDAAAGHPRQEVR</sequence>
<reference evidence="3" key="1">
    <citation type="journal article" date="2019" name="Int. J. Syst. Evol. Microbiol.">
        <title>The Global Catalogue of Microorganisms (GCM) 10K type strain sequencing project: providing services to taxonomists for standard genome sequencing and annotation.</title>
        <authorList>
            <consortium name="The Broad Institute Genomics Platform"/>
            <consortium name="The Broad Institute Genome Sequencing Center for Infectious Disease"/>
            <person name="Wu L."/>
            <person name="Ma J."/>
        </authorList>
    </citation>
    <scope>NUCLEOTIDE SEQUENCE [LARGE SCALE GENOMIC DNA]</scope>
    <source>
        <strain evidence="3">JCM 16898</strain>
    </source>
</reference>
<organism evidence="2 3">
    <name type="scientific">Amycolatopsis ultiminotia</name>
    <dbReference type="NCBI Taxonomy" id="543629"/>
    <lineage>
        <taxon>Bacteria</taxon>
        <taxon>Bacillati</taxon>
        <taxon>Actinomycetota</taxon>
        <taxon>Actinomycetes</taxon>
        <taxon>Pseudonocardiales</taxon>
        <taxon>Pseudonocardiaceae</taxon>
        <taxon>Amycolatopsis</taxon>
    </lineage>
</organism>
<comment type="caution">
    <text evidence="2">The sequence shown here is derived from an EMBL/GenBank/DDBJ whole genome shotgun (WGS) entry which is preliminary data.</text>
</comment>
<feature type="compositionally biased region" description="Basic and acidic residues" evidence="1">
    <location>
        <begin position="55"/>
        <end position="66"/>
    </location>
</feature>
<proteinExistence type="predicted"/>
<evidence type="ECO:0000313" key="3">
    <source>
        <dbReference type="Proteomes" id="UP001500689"/>
    </source>
</evidence>
<evidence type="ECO:0000256" key="1">
    <source>
        <dbReference type="SAM" id="MobiDB-lite"/>
    </source>
</evidence>